<keyword evidence="5 16" id="KW-0255">Endonuclease</keyword>
<dbReference type="RefSeq" id="XP_007515312.1">
    <property type="nucleotide sequence ID" value="XM_007515250.1"/>
</dbReference>
<evidence type="ECO:0000256" key="6">
    <source>
        <dbReference type="ARBA" id="ARBA00022763"/>
    </source>
</evidence>
<dbReference type="PROSITE" id="PS00841">
    <property type="entry name" value="XPG_1"/>
    <property type="match status" value="1"/>
</dbReference>
<evidence type="ECO:0000256" key="3">
    <source>
        <dbReference type="ARBA" id="ARBA00022722"/>
    </source>
</evidence>
<keyword evidence="9 16" id="KW-0460">Magnesium</keyword>
<dbReference type="InterPro" id="IPR023426">
    <property type="entry name" value="Flap_endonuc"/>
</dbReference>
<dbReference type="InterPro" id="IPR036279">
    <property type="entry name" value="5-3_exonuclease_C_sf"/>
</dbReference>
<dbReference type="SMART" id="SM00485">
    <property type="entry name" value="XPGN"/>
    <property type="match status" value="1"/>
</dbReference>
<keyword evidence="10 16" id="KW-0496">Mitochondrion</keyword>
<name>K8E976_9CHLO</name>
<organism evidence="21 22">
    <name type="scientific">Bathycoccus prasinos</name>
    <dbReference type="NCBI Taxonomy" id="41875"/>
    <lineage>
        <taxon>Eukaryota</taxon>
        <taxon>Viridiplantae</taxon>
        <taxon>Chlorophyta</taxon>
        <taxon>Mamiellophyceae</taxon>
        <taxon>Mamiellales</taxon>
        <taxon>Bathycoccaceae</taxon>
        <taxon>Bathycoccus</taxon>
    </lineage>
</organism>
<dbReference type="EC" id="3.1.-.-" evidence="16"/>
<evidence type="ECO:0000256" key="17">
    <source>
        <dbReference type="SAM" id="MobiDB-lite"/>
    </source>
</evidence>
<evidence type="ECO:0000256" key="4">
    <source>
        <dbReference type="ARBA" id="ARBA00022723"/>
    </source>
</evidence>
<dbReference type="InterPro" id="IPR006085">
    <property type="entry name" value="XPG_DNA_repair_N"/>
</dbReference>
<sequence>MGIKGLSKLLAEHSPGCSMERKFQSYLDRKIAIDASMHIYQYLMVVGRSGESQLTDENGQVTAHLIGVLSRTCRMLEAGIKPVYVFDGKPPTLKGGELAKRKDKRDQAEKDLEVARETGDKDAIEKAAKRTVRVSKEQNQEVMRLVKLLGVPVFEAPCEAEATCAAMCKAGLVHGAATEDMDTLTFACPRLIRNLMAPASQKKDIAEYDFDKVLKGLDLDYDQFIDLCILCGCDYTDSIRGIGPVTALQLIREYKNIETILENIKDKKYVVPENFMYKEARQLFKEPEVIDTNNLELKWSKPNEEGVIEFLVKEKSFNEERVRNALARIKKAKAGVASQNRLESFFGAATVKSSTIGKRKELEKKKGSKGVVGGFKKSKGVGGFSKSKKN</sequence>
<comment type="subunit">
    <text evidence="15">Interacts with PCNA1 and PCNA2. Three molecules of FEN1 bind to one PCNA trimer with each molecule binding to one PCNA monomer. PCNA stimulates the nuclease activity without altering cleavage specificity.</text>
</comment>
<dbReference type="GO" id="GO:0005739">
    <property type="term" value="C:mitochondrion"/>
    <property type="evidence" value="ECO:0007669"/>
    <property type="project" value="UniProtKB-SubCell"/>
</dbReference>
<dbReference type="HAMAP" id="MF_00614">
    <property type="entry name" value="Fen"/>
    <property type="match status" value="1"/>
</dbReference>
<reference evidence="21 22" key="1">
    <citation type="submission" date="2011-10" db="EMBL/GenBank/DDBJ databases">
        <authorList>
            <person name="Genoscope - CEA"/>
        </authorList>
    </citation>
    <scope>NUCLEOTIDE SEQUENCE [LARGE SCALE GENOMIC DNA]</scope>
    <source>
        <strain evidence="21 22">RCC 1105</strain>
    </source>
</reference>
<dbReference type="InterPro" id="IPR029060">
    <property type="entry name" value="PIN-like_dom_sf"/>
</dbReference>
<proteinExistence type="inferred from homology"/>
<dbReference type="FunFam" id="1.10.150.20:FF:000009">
    <property type="entry name" value="Flap endonuclease 1"/>
    <property type="match status" value="1"/>
</dbReference>
<evidence type="ECO:0000256" key="13">
    <source>
        <dbReference type="ARBA" id="ARBA00029382"/>
    </source>
</evidence>
<dbReference type="PRINTS" id="PR00853">
    <property type="entry name" value="XPGRADSUPER"/>
</dbReference>
<feature type="domain" description="XPG-I" evidence="19">
    <location>
        <begin position="147"/>
        <end position="219"/>
    </location>
</feature>
<dbReference type="PANTHER" id="PTHR11081:SF9">
    <property type="entry name" value="FLAP ENDONUCLEASE 1"/>
    <property type="match status" value="1"/>
</dbReference>
<dbReference type="InterPro" id="IPR002421">
    <property type="entry name" value="5-3_exonuclease"/>
</dbReference>
<dbReference type="AlphaFoldDB" id="K8E976"/>
<dbReference type="STRING" id="41875.K8E976"/>
<evidence type="ECO:0000256" key="8">
    <source>
        <dbReference type="ARBA" id="ARBA00022839"/>
    </source>
</evidence>
<evidence type="ECO:0000313" key="21">
    <source>
        <dbReference type="EMBL" id="CCO14191.1"/>
    </source>
</evidence>
<dbReference type="Proteomes" id="UP000198341">
    <property type="component" value="Chromosome 1"/>
</dbReference>
<evidence type="ECO:0000256" key="2">
    <source>
        <dbReference type="ARBA" id="ARBA00022705"/>
    </source>
</evidence>
<dbReference type="OrthoDB" id="1937206at2759"/>
<dbReference type="GO" id="GO:0043137">
    <property type="term" value="P:DNA replication, removal of RNA primer"/>
    <property type="evidence" value="ECO:0007669"/>
    <property type="project" value="UniProtKB-UniRule"/>
</dbReference>
<dbReference type="eggNOG" id="KOG2519">
    <property type="taxonomic scope" value="Eukaryota"/>
</dbReference>
<dbReference type="GO" id="GO:0003677">
    <property type="term" value="F:DNA binding"/>
    <property type="evidence" value="ECO:0007669"/>
    <property type="project" value="UniProtKB-UniRule"/>
</dbReference>
<dbReference type="KEGG" id="bpg:Bathy01g05220"/>
<evidence type="ECO:0000256" key="1">
    <source>
        <dbReference type="ARBA" id="ARBA00022553"/>
    </source>
</evidence>
<protein>
    <recommendedName>
        <fullName evidence="16">Flap endonuclease 1</fullName>
        <shortName evidence="16">FEN-1</shortName>
        <ecNumber evidence="16">3.1.-.-</ecNumber>
    </recommendedName>
    <alternativeName>
        <fullName evidence="16">Flap structure-specific endonuclease 1</fullName>
    </alternativeName>
</protein>
<evidence type="ECO:0000259" key="18">
    <source>
        <dbReference type="SMART" id="SM00475"/>
    </source>
</evidence>
<evidence type="ECO:0000256" key="15">
    <source>
        <dbReference type="ARBA" id="ARBA00063178"/>
    </source>
</evidence>
<dbReference type="GO" id="GO:0005730">
    <property type="term" value="C:nucleolus"/>
    <property type="evidence" value="ECO:0007669"/>
    <property type="project" value="UniProtKB-SubCell"/>
</dbReference>
<comment type="cofactor">
    <cofactor evidence="16">
        <name>Mg(2+)</name>
        <dbReference type="ChEBI" id="CHEBI:18420"/>
    </cofactor>
    <text evidence="16">Binds 2 magnesium ions per subunit. They probably participate in the reaction catalyzed by the enzyme. May bind an additional third magnesium ion after substrate binding.</text>
</comment>
<feature type="region of interest" description="Disordered" evidence="17">
    <location>
        <begin position="360"/>
        <end position="390"/>
    </location>
</feature>
<evidence type="ECO:0000259" key="20">
    <source>
        <dbReference type="SMART" id="SM00485"/>
    </source>
</evidence>
<dbReference type="InterPro" id="IPR008918">
    <property type="entry name" value="HhH2"/>
</dbReference>
<keyword evidence="11 16" id="KW-0234">DNA repair</keyword>
<keyword evidence="8 16" id="KW-0269">Exonuclease</keyword>
<keyword evidence="1 16" id="KW-0597">Phosphoprotein</keyword>
<dbReference type="GO" id="GO:0005654">
    <property type="term" value="C:nucleoplasm"/>
    <property type="evidence" value="ECO:0007669"/>
    <property type="project" value="UniProtKB-SubCell"/>
</dbReference>
<dbReference type="Pfam" id="PF00867">
    <property type="entry name" value="XPG_I"/>
    <property type="match status" value="1"/>
</dbReference>
<keyword evidence="2 16" id="KW-0235">DNA replication</keyword>
<comment type="subcellular location">
    <subcellularLocation>
        <location evidence="16">Nucleus</location>
        <location evidence="16">Nucleolus</location>
    </subcellularLocation>
    <subcellularLocation>
        <location evidence="16">Nucleus</location>
        <location evidence="16">Nucleoplasm</location>
    </subcellularLocation>
    <subcellularLocation>
        <location evidence="16">Mitochondrion</location>
    </subcellularLocation>
    <text evidence="16">Resides mostly in the nucleoli and relocalizes to the nucleoplasm upon DNA damage.</text>
</comment>
<keyword evidence="4 16" id="KW-0479">Metal-binding</keyword>
<evidence type="ECO:0000256" key="11">
    <source>
        <dbReference type="ARBA" id="ARBA00023204"/>
    </source>
</evidence>
<comment type="function">
    <text evidence="13 16">Structure-specific nuclease with 5'-flap endonuclease and 5'-3' exonuclease activities involved in DNA replication and repair. During DNA replication, cleaves the 5'-overhanging flap structure that is generated by displacement synthesis when DNA polymerase encounters the 5'-end of a downstream Okazaki fragment. It enters the flap from the 5'-end and then tracks to cleave the flap base, leaving a nick for ligation. Also involved in the long patch base excision repair (LP-BER) pathway, by cleaving within the apurinic/apyrimidinic (AP) site-terminated flap. Acts as a genome stabilization factor that prevents flaps from equilibrating into structures that lead to duplications and deletions. Also possesses 5'-3' exonuclease activity on nicked or gapped double-stranded DNA, and exhibits RNase H activity. Also involved in replication and repair of rDNA and in repairing mitochondrial DNA.</text>
</comment>
<keyword evidence="3 16" id="KW-0540">Nuclease</keyword>
<dbReference type="GO" id="GO:0017108">
    <property type="term" value="F:5'-flap endonuclease activity"/>
    <property type="evidence" value="ECO:0007669"/>
    <property type="project" value="UniProtKB-UniRule"/>
</dbReference>
<evidence type="ECO:0000256" key="16">
    <source>
        <dbReference type="HAMAP-Rule" id="MF_03140"/>
    </source>
</evidence>
<keyword evidence="7 16" id="KW-0378">Hydrolase</keyword>
<dbReference type="GO" id="GO:0006284">
    <property type="term" value="P:base-excision repair"/>
    <property type="evidence" value="ECO:0007669"/>
    <property type="project" value="UniProtKB-UniRule"/>
</dbReference>
<dbReference type="InterPro" id="IPR019974">
    <property type="entry name" value="XPG_CS"/>
</dbReference>
<dbReference type="PANTHER" id="PTHR11081">
    <property type="entry name" value="FLAP ENDONUCLEASE FAMILY MEMBER"/>
    <property type="match status" value="1"/>
</dbReference>
<dbReference type="Gene3D" id="1.10.150.20">
    <property type="entry name" value="5' to 3' exonuclease, C-terminal subdomain"/>
    <property type="match status" value="1"/>
</dbReference>
<comment type="similarity">
    <text evidence="14 16">Belongs to the XPG/RAD2 endonuclease family. FEN1 subfamily.</text>
</comment>
<dbReference type="SMART" id="SM00279">
    <property type="entry name" value="HhH2"/>
    <property type="match status" value="1"/>
</dbReference>
<evidence type="ECO:0000256" key="9">
    <source>
        <dbReference type="ARBA" id="ARBA00022842"/>
    </source>
</evidence>
<dbReference type="InterPro" id="IPR006084">
    <property type="entry name" value="XPG/Rad2"/>
</dbReference>
<accession>K8E976</accession>
<keyword evidence="12 16" id="KW-0539">Nucleus</keyword>
<dbReference type="SMART" id="SM00484">
    <property type="entry name" value="XPGI"/>
    <property type="match status" value="1"/>
</dbReference>
<dbReference type="GO" id="GO:0008409">
    <property type="term" value="F:5'-3' exonuclease activity"/>
    <property type="evidence" value="ECO:0007669"/>
    <property type="project" value="UniProtKB-UniRule"/>
</dbReference>
<feature type="domain" description="5'-3' exonuclease" evidence="18">
    <location>
        <begin position="29"/>
        <end position="298"/>
    </location>
</feature>
<dbReference type="Pfam" id="PF00752">
    <property type="entry name" value="XPG_N"/>
    <property type="match status" value="1"/>
</dbReference>
<evidence type="ECO:0000256" key="5">
    <source>
        <dbReference type="ARBA" id="ARBA00022759"/>
    </source>
</evidence>
<evidence type="ECO:0000256" key="12">
    <source>
        <dbReference type="ARBA" id="ARBA00023242"/>
    </source>
</evidence>
<dbReference type="CDD" id="cd09867">
    <property type="entry name" value="PIN_FEN1"/>
    <property type="match status" value="1"/>
</dbReference>
<dbReference type="InterPro" id="IPR006086">
    <property type="entry name" value="XPG-I_dom"/>
</dbReference>
<evidence type="ECO:0000313" key="22">
    <source>
        <dbReference type="Proteomes" id="UP000198341"/>
    </source>
</evidence>
<gene>
    <name evidence="21" type="ORF">Bathy01g05220</name>
</gene>
<keyword evidence="6 16" id="KW-0227">DNA damage</keyword>
<dbReference type="SUPFAM" id="SSF88723">
    <property type="entry name" value="PIN domain-like"/>
    <property type="match status" value="1"/>
</dbReference>
<dbReference type="EMBL" id="FO082278">
    <property type="protein sequence ID" value="CCO14191.1"/>
    <property type="molecule type" value="Genomic_DNA"/>
</dbReference>
<evidence type="ECO:0000256" key="10">
    <source>
        <dbReference type="ARBA" id="ARBA00023128"/>
    </source>
</evidence>
<evidence type="ECO:0000259" key="19">
    <source>
        <dbReference type="SMART" id="SM00484"/>
    </source>
</evidence>
<evidence type="ECO:0000256" key="7">
    <source>
        <dbReference type="ARBA" id="ARBA00022801"/>
    </source>
</evidence>
<evidence type="ECO:0000256" key="14">
    <source>
        <dbReference type="ARBA" id="ARBA00034726"/>
    </source>
</evidence>
<dbReference type="Gene3D" id="3.40.50.1010">
    <property type="entry name" value="5'-nuclease"/>
    <property type="match status" value="1"/>
</dbReference>
<feature type="domain" description="XPG N-terminal" evidence="20">
    <location>
        <begin position="1"/>
        <end position="108"/>
    </location>
</feature>
<dbReference type="SMART" id="SM00475">
    <property type="entry name" value="53EXOc"/>
    <property type="match status" value="1"/>
</dbReference>
<dbReference type="FunFam" id="3.40.50.1010:FF:000016">
    <property type="entry name" value="Flap endonuclease 1"/>
    <property type="match status" value="1"/>
</dbReference>
<dbReference type="GO" id="GO:0000287">
    <property type="term" value="F:magnesium ion binding"/>
    <property type="evidence" value="ECO:0007669"/>
    <property type="project" value="UniProtKB-UniRule"/>
</dbReference>
<dbReference type="SUPFAM" id="SSF47807">
    <property type="entry name" value="5' to 3' exonuclease, C-terminal subdomain"/>
    <property type="match status" value="1"/>
</dbReference>
<dbReference type="GeneID" id="19018257"/>
<keyword evidence="22" id="KW-1185">Reference proteome</keyword>